<feature type="compositionally biased region" description="Low complexity" evidence="1">
    <location>
        <begin position="205"/>
        <end position="231"/>
    </location>
</feature>
<dbReference type="AlphaFoldDB" id="A0A550BTQ9"/>
<feature type="region of interest" description="Disordered" evidence="1">
    <location>
        <begin position="174"/>
        <end position="290"/>
    </location>
</feature>
<name>A0A550BTQ9_9AGAR</name>
<dbReference type="Proteomes" id="UP000320762">
    <property type="component" value="Unassembled WGS sequence"/>
</dbReference>
<sequence>MFSPPRLKSPGPKAQHQPRKLTKPNPARRAQQSAASSNDSFVIVSEETAQLRPDAGHARRRSESDCRQSSFRRPLPDSALAGSNDGVSIPSSVHRRLEQPVIRVPRVIEGKETRFHEHFSESGSDTTSTYSKRSRPRAKSAAPALPAALASERLKPGKEGSAFVERFSIASGSVRADPYAHSPLPVTAQPRATSPQFEPTPLLPLPQKSSPPTRSPVRSSLRPKSLSRPKSPLGPTPLPKNNSSSTRRRLTDIRSSLDHGPEPPAELMGISAPQWRHSSSPPPEGYEYIPADEQGTAEDFMEGFLLNPNSIRPIKKPPVD</sequence>
<feature type="compositionally biased region" description="Basic and acidic residues" evidence="1">
    <location>
        <begin position="54"/>
        <end position="66"/>
    </location>
</feature>
<dbReference type="EMBL" id="VDMD01000088">
    <property type="protein sequence ID" value="TRM55911.1"/>
    <property type="molecule type" value="Genomic_DNA"/>
</dbReference>
<feature type="compositionally biased region" description="Polar residues" evidence="1">
    <location>
        <begin position="121"/>
        <end position="130"/>
    </location>
</feature>
<evidence type="ECO:0000256" key="1">
    <source>
        <dbReference type="SAM" id="MobiDB-lite"/>
    </source>
</evidence>
<organism evidence="2 3">
    <name type="scientific">Schizophyllum amplum</name>
    <dbReference type="NCBI Taxonomy" id="97359"/>
    <lineage>
        <taxon>Eukaryota</taxon>
        <taxon>Fungi</taxon>
        <taxon>Dikarya</taxon>
        <taxon>Basidiomycota</taxon>
        <taxon>Agaricomycotina</taxon>
        <taxon>Agaricomycetes</taxon>
        <taxon>Agaricomycetidae</taxon>
        <taxon>Agaricales</taxon>
        <taxon>Schizophyllaceae</taxon>
        <taxon>Schizophyllum</taxon>
    </lineage>
</organism>
<evidence type="ECO:0000313" key="3">
    <source>
        <dbReference type="Proteomes" id="UP000320762"/>
    </source>
</evidence>
<feature type="compositionally biased region" description="Low complexity" evidence="1">
    <location>
        <begin position="27"/>
        <end position="37"/>
    </location>
</feature>
<proteinExistence type="predicted"/>
<accession>A0A550BTQ9</accession>
<comment type="caution">
    <text evidence="2">The sequence shown here is derived from an EMBL/GenBank/DDBJ whole genome shotgun (WGS) entry which is preliminary data.</text>
</comment>
<feature type="compositionally biased region" description="Basic and acidic residues" evidence="1">
    <location>
        <begin position="249"/>
        <end position="261"/>
    </location>
</feature>
<keyword evidence="3" id="KW-1185">Reference proteome</keyword>
<evidence type="ECO:0000313" key="2">
    <source>
        <dbReference type="EMBL" id="TRM55911.1"/>
    </source>
</evidence>
<feature type="compositionally biased region" description="Basic and acidic residues" evidence="1">
    <location>
        <begin position="106"/>
        <end position="120"/>
    </location>
</feature>
<feature type="compositionally biased region" description="Low complexity" evidence="1">
    <location>
        <begin position="139"/>
        <end position="151"/>
    </location>
</feature>
<protein>
    <submittedName>
        <fullName evidence="2">Uncharacterized protein</fullName>
    </submittedName>
</protein>
<feature type="region of interest" description="Disordered" evidence="1">
    <location>
        <begin position="1"/>
        <end position="159"/>
    </location>
</feature>
<reference evidence="2 3" key="1">
    <citation type="journal article" date="2019" name="New Phytol.">
        <title>Comparative genomics reveals unique wood-decay strategies and fruiting body development in the Schizophyllaceae.</title>
        <authorList>
            <person name="Almasi E."/>
            <person name="Sahu N."/>
            <person name="Krizsan K."/>
            <person name="Balint B."/>
            <person name="Kovacs G.M."/>
            <person name="Kiss B."/>
            <person name="Cseklye J."/>
            <person name="Drula E."/>
            <person name="Henrissat B."/>
            <person name="Nagy I."/>
            <person name="Chovatia M."/>
            <person name="Adam C."/>
            <person name="LaButti K."/>
            <person name="Lipzen A."/>
            <person name="Riley R."/>
            <person name="Grigoriev I.V."/>
            <person name="Nagy L.G."/>
        </authorList>
    </citation>
    <scope>NUCLEOTIDE SEQUENCE [LARGE SCALE GENOMIC DNA]</scope>
    <source>
        <strain evidence="2 3">NL-1724</strain>
    </source>
</reference>
<gene>
    <name evidence="2" type="ORF">BD626DRAFT_270627</name>
</gene>